<dbReference type="PIRSF" id="PIRSF019239">
    <property type="entry name" value="MrpE"/>
    <property type="match status" value="1"/>
</dbReference>
<dbReference type="Pfam" id="PF01899">
    <property type="entry name" value="MNHE"/>
    <property type="match status" value="1"/>
</dbReference>
<dbReference type="PANTHER" id="PTHR34584">
    <property type="entry name" value="NA(+)/H(+) ANTIPORTER SUBUNIT E1"/>
    <property type="match status" value="1"/>
</dbReference>
<feature type="transmembrane region" description="Helical" evidence="6">
    <location>
        <begin position="30"/>
        <end position="45"/>
    </location>
</feature>
<sequence>MKRYLIFSVLFGALWCGVHGIIDIQNFLFGMLLGFFVIVLLKNLYSFEEDVSFIKVINKIPKKILFFIVLTIEVIKANIILAKIVLSPRLNITPGTIEYHLNVKTDTGITVIANTISLTPGTITLDVSTDKSMLYIHSIQADEPSKICGNIQKLEKYVLEAFE</sequence>
<protein>
    <submittedName>
        <fullName evidence="7">Na+/H+ antiporter subunit E</fullName>
    </submittedName>
</protein>
<dbReference type="EMBL" id="QZAB01000231">
    <property type="protein sequence ID" value="RQD87529.1"/>
    <property type="molecule type" value="Genomic_DNA"/>
</dbReference>
<evidence type="ECO:0000313" key="8">
    <source>
        <dbReference type="Proteomes" id="UP000284763"/>
    </source>
</evidence>
<evidence type="ECO:0000256" key="3">
    <source>
        <dbReference type="ARBA" id="ARBA00022692"/>
    </source>
</evidence>
<dbReference type="Proteomes" id="UP000284763">
    <property type="component" value="Unassembled WGS sequence"/>
</dbReference>
<gene>
    <name evidence="7" type="ORF">D5R95_03455</name>
</gene>
<feature type="transmembrane region" description="Helical" evidence="6">
    <location>
        <begin position="65"/>
        <end position="86"/>
    </location>
</feature>
<keyword evidence="5 6" id="KW-0472">Membrane</keyword>
<evidence type="ECO:0000256" key="5">
    <source>
        <dbReference type="ARBA" id="ARBA00023136"/>
    </source>
</evidence>
<accession>A0A3R7VUH8</accession>
<dbReference type="PANTHER" id="PTHR34584:SF1">
    <property type="entry name" value="NA(+)_H(+) ANTIPORTER SUBUNIT E1"/>
    <property type="match status" value="1"/>
</dbReference>
<dbReference type="GO" id="GO:0005886">
    <property type="term" value="C:plasma membrane"/>
    <property type="evidence" value="ECO:0007669"/>
    <property type="project" value="UniProtKB-SubCell"/>
</dbReference>
<keyword evidence="4 6" id="KW-1133">Transmembrane helix</keyword>
<evidence type="ECO:0000313" key="7">
    <source>
        <dbReference type="EMBL" id="RQD87529.1"/>
    </source>
</evidence>
<name>A0A3R7VUH8_9EURY</name>
<comment type="subcellular location">
    <subcellularLocation>
        <location evidence="1">Cell membrane</location>
        <topology evidence="1">Multi-pass membrane protein</topology>
    </subcellularLocation>
</comment>
<dbReference type="GO" id="GO:0008324">
    <property type="term" value="F:monoatomic cation transmembrane transporter activity"/>
    <property type="evidence" value="ECO:0007669"/>
    <property type="project" value="InterPro"/>
</dbReference>
<reference evidence="7 8" key="1">
    <citation type="submission" date="2018-08" db="EMBL/GenBank/DDBJ databases">
        <title>The metabolism and importance of syntrophic acetate oxidation coupled to methane or sulfide production in haloalkaline environments.</title>
        <authorList>
            <person name="Timmers P.H.A."/>
            <person name="Vavourakis C.D."/>
            <person name="Sorokin D.Y."/>
            <person name="Sinninghe Damste J.S."/>
            <person name="Muyzer G."/>
            <person name="Stams A.J.M."/>
            <person name="Plugge C.M."/>
        </authorList>
    </citation>
    <scope>NUCLEOTIDE SEQUENCE [LARGE SCALE GENOMIC DNA]</scope>
    <source>
        <strain evidence="7">MSAO_Arc3</strain>
    </source>
</reference>
<dbReference type="InterPro" id="IPR002758">
    <property type="entry name" value="Cation_antiport_E"/>
</dbReference>
<dbReference type="RefSeq" id="WP_259135008.1">
    <property type="nucleotide sequence ID" value="NZ_JANUCS010000009.1"/>
</dbReference>
<keyword evidence="2" id="KW-1003">Cell membrane</keyword>
<dbReference type="AlphaFoldDB" id="A0A3R7VUH8"/>
<comment type="caution">
    <text evidence="7">The sequence shown here is derived from an EMBL/GenBank/DDBJ whole genome shotgun (WGS) entry which is preliminary data.</text>
</comment>
<keyword evidence="3 6" id="KW-0812">Transmembrane</keyword>
<evidence type="ECO:0000256" key="6">
    <source>
        <dbReference type="SAM" id="Phobius"/>
    </source>
</evidence>
<evidence type="ECO:0000256" key="4">
    <source>
        <dbReference type="ARBA" id="ARBA00022989"/>
    </source>
</evidence>
<organism evidence="7 8">
    <name type="scientific">Methanosalsum natronophilum</name>
    <dbReference type="NCBI Taxonomy" id="768733"/>
    <lineage>
        <taxon>Archaea</taxon>
        <taxon>Methanobacteriati</taxon>
        <taxon>Methanobacteriota</taxon>
        <taxon>Stenosarchaea group</taxon>
        <taxon>Methanomicrobia</taxon>
        <taxon>Methanosarcinales</taxon>
        <taxon>Methanosarcinaceae</taxon>
        <taxon>Methanosalsum</taxon>
    </lineage>
</organism>
<evidence type="ECO:0000256" key="1">
    <source>
        <dbReference type="ARBA" id="ARBA00004651"/>
    </source>
</evidence>
<evidence type="ECO:0000256" key="2">
    <source>
        <dbReference type="ARBA" id="ARBA00022475"/>
    </source>
</evidence>
<proteinExistence type="predicted"/>